<dbReference type="KEGG" id="mgot:MgSA37_01958"/>
<dbReference type="InterPro" id="IPR043534">
    <property type="entry name" value="EBDG/EBM"/>
</dbReference>
<evidence type="ECO:0000313" key="5">
    <source>
        <dbReference type="Proteomes" id="UP000218263"/>
    </source>
</evidence>
<dbReference type="GO" id="GO:0005975">
    <property type="term" value="P:carbohydrate metabolic process"/>
    <property type="evidence" value="ECO:0007669"/>
    <property type="project" value="InterPro"/>
</dbReference>
<dbReference type="SUPFAM" id="SSF51445">
    <property type="entry name" value="(Trans)glycosidases"/>
    <property type="match status" value="1"/>
</dbReference>
<dbReference type="Pfam" id="PF22666">
    <property type="entry name" value="Glyco_hydro_2_N2"/>
    <property type="match status" value="1"/>
</dbReference>
<dbReference type="EC" id="3.2.1.165" evidence="4"/>
<evidence type="ECO:0000256" key="2">
    <source>
        <dbReference type="ARBA" id="ARBA00022801"/>
    </source>
</evidence>
<accession>A0A110B2M7</accession>
<dbReference type="InterPro" id="IPR054593">
    <property type="entry name" value="Beta-mannosidase-like_N2"/>
</dbReference>
<dbReference type="InterPro" id="IPR006102">
    <property type="entry name" value="Ig-like_GH2"/>
</dbReference>
<dbReference type="Gene3D" id="2.60.40.10">
    <property type="entry name" value="Immunoglobulins"/>
    <property type="match status" value="3"/>
</dbReference>
<dbReference type="SUPFAM" id="SSF49303">
    <property type="entry name" value="beta-Galactosidase/glucuronidase domain"/>
    <property type="match status" value="3"/>
</dbReference>
<dbReference type="InterPro" id="IPR041351">
    <property type="entry name" value="Ig_GlcNase"/>
</dbReference>
<dbReference type="InterPro" id="IPR013783">
    <property type="entry name" value="Ig-like_fold"/>
</dbReference>
<name>A0A110B2M7_9SPHI</name>
<dbReference type="InterPro" id="IPR036156">
    <property type="entry name" value="Beta-gal/glucu_dom_sf"/>
</dbReference>
<organism evidence="4 5">
    <name type="scientific">Mucilaginibacter gotjawali</name>
    <dbReference type="NCBI Taxonomy" id="1550579"/>
    <lineage>
        <taxon>Bacteria</taxon>
        <taxon>Pseudomonadati</taxon>
        <taxon>Bacteroidota</taxon>
        <taxon>Sphingobacteriia</taxon>
        <taxon>Sphingobacteriales</taxon>
        <taxon>Sphingobacteriaceae</taxon>
        <taxon>Mucilaginibacter</taxon>
    </lineage>
</organism>
<dbReference type="Proteomes" id="UP000218263">
    <property type="component" value="Chromosome"/>
</dbReference>
<dbReference type="EMBL" id="AP017313">
    <property type="protein sequence ID" value="BAU53787.1"/>
    <property type="molecule type" value="Genomic_DNA"/>
</dbReference>
<protein>
    <submittedName>
        <fullName evidence="4">Exo-beta-D-glucosaminidase</fullName>
        <ecNumber evidence="4">3.2.1.165</ecNumber>
    </submittedName>
</protein>
<proteinExistence type="inferred from homology"/>
<dbReference type="InterPro" id="IPR008979">
    <property type="entry name" value="Galactose-bd-like_sf"/>
</dbReference>
<dbReference type="PANTHER" id="PTHR43536:SF1">
    <property type="entry name" value="MANNOSYLGLYCOPROTEIN ENDO-BETA-MANNOSIDASE"/>
    <property type="match status" value="1"/>
</dbReference>
<sequence>MSPTKLIKPQFLLYLLLFTICLNGNLYAQSSYELNSGWKCADIGSVKISGYELSKPDFNAKNWMPATVPGTVLTTLLNNKKVPDPFFGMNNEQIPDIYKTGAAYYTYWFIKDFTESPTTKGSQVYLNLRGVNYSCDIFLNGNKLNKTLQKGMFLRFSYNITSFLAKNGANRLAILVYPPDVLGNANGGQGGDGTIARNVGLQYTAGWDWIQPVRDRNTGIWDKVTIQKTGAVRISDTHVITLVPGQRFPDGPQSPANIQVSATLNNAATAPVSGTLRFELDGKTISKTVTLKPSSTQQVNFNDFTLQNPKLWWPNGYGPQNLYNLKVSFVANGNKLSNQQSLKVGVRQLQSEYNEHTGSRQIEVNGQKIFIKGGNWIISDEMMRLSDARYDAEVRFHRDMNLNLIRVWGGAMIERPEFFDACDKYGILVFQDLWGSGDCNGRWMDPMKLDDQWTRRKYPDDHGLFLRSAEDQIKMVRNHASLAIWCGGNEITPPEDILVPLRDSILPRLDNTRWFVDYSNSDAMSHNTLGDNGDGPYGIQPLSVFWEHRTFPFNSEVGSVGLSDYESLKRFIPTSHLSPPVYDEDTHKTKTDEVWDYHKYIGYDTSIARYGKVKNAEDFSNKAQLVNYDQYRGLAEGFTSHMWDWYTGFIIWKTQNPWTAMRGQMYDYYLDPNACLYGLHNGSAPLHIMYNPVNGMVMAANNTFKARRSMMLVVKTFDMTGKDSLITQVFADIGATTTKRYFSIKKTIDEMAAKEGVFLSLQLLDADKKLITENLYWIPDQKGNFSGLQKMKLNDLAIKAKYFKPGQVEVTLDNTQNHSLAFFNRLSLVNADTKTRLLPAFYSDNYVSVLPGERKKVIIDYQPGIAQKDLQVEVSGWNVSKRYLPIDNN</sequence>
<evidence type="ECO:0000313" key="4">
    <source>
        <dbReference type="EMBL" id="BAU53787.1"/>
    </source>
</evidence>
<dbReference type="OrthoDB" id="9801077at2"/>
<keyword evidence="2 4" id="KW-0378">Hydrolase</keyword>
<dbReference type="RefSeq" id="WP_096351488.1">
    <property type="nucleotide sequence ID" value="NZ_AP017313.1"/>
</dbReference>
<gene>
    <name evidence="4" type="primary">csxA_3</name>
    <name evidence="4" type="ORF">MgSA37_01958</name>
</gene>
<dbReference type="Pfam" id="PF02836">
    <property type="entry name" value="Glyco_hydro_2_C"/>
    <property type="match status" value="1"/>
</dbReference>
<dbReference type="GO" id="GO:0052761">
    <property type="term" value="F:exo-1,4-beta-D-glucosaminidase activity"/>
    <property type="evidence" value="ECO:0007669"/>
    <property type="project" value="UniProtKB-EC"/>
</dbReference>
<evidence type="ECO:0000256" key="3">
    <source>
        <dbReference type="ARBA" id="ARBA00023295"/>
    </source>
</evidence>
<keyword evidence="5" id="KW-1185">Reference proteome</keyword>
<comment type="similarity">
    <text evidence="1">Belongs to the glycosyl hydrolase 2 family.</text>
</comment>
<dbReference type="AlphaFoldDB" id="A0A110B2M7"/>
<evidence type="ECO:0000256" key="1">
    <source>
        <dbReference type="ARBA" id="ARBA00007401"/>
    </source>
</evidence>
<dbReference type="PANTHER" id="PTHR43536">
    <property type="entry name" value="MANNOSYLGLYCOPROTEIN ENDO-BETA-MANNOSIDASE"/>
    <property type="match status" value="1"/>
</dbReference>
<dbReference type="Pfam" id="PF18368">
    <property type="entry name" value="Ig_GlcNase"/>
    <property type="match status" value="1"/>
</dbReference>
<dbReference type="Gene3D" id="3.20.20.80">
    <property type="entry name" value="Glycosidases"/>
    <property type="match status" value="1"/>
</dbReference>
<reference evidence="4 5" key="1">
    <citation type="submission" date="2015-12" db="EMBL/GenBank/DDBJ databases">
        <title>Genome sequence of Mucilaginibacter gotjawali.</title>
        <authorList>
            <person name="Lee J.S."/>
            <person name="Lee K.C."/>
            <person name="Kim K.K."/>
            <person name="Lee B.W."/>
        </authorList>
    </citation>
    <scope>NUCLEOTIDE SEQUENCE [LARGE SCALE GENOMIC DNA]</scope>
    <source>
        <strain evidence="4 5">SA3-7</strain>
    </source>
</reference>
<dbReference type="Pfam" id="PF00703">
    <property type="entry name" value="Glyco_hydro_2"/>
    <property type="match status" value="1"/>
</dbReference>
<dbReference type="InterPro" id="IPR006103">
    <property type="entry name" value="Glyco_hydro_2_cat"/>
</dbReference>
<dbReference type="Gene3D" id="2.60.120.260">
    <property type="entry name" value="Galactose-binding domain-like"/>
    <property type="match status" value="1"/>
</dbReference>
<dbReference type="SUPFAM" id="SSF49785">
    <property type="entry name" value="Galactose-binding domain-like"/>
    <property type="match status" value="1"/>
</dbReference>
<keyword evidence="3 4" id="KW-0326">Glycosidase</keyword>
<dbReference type="InterPro" id="IPR017853">
    <property type="entry name" value="GH"/>
</dbReference>